<reference evidence="4" key="1">
    <citation type="submission" date="2020-06" db="EMBL/GenBank/DDBJ databases">
        <authorList>
            <person name="Li T."/>
            <person name="Hu X."/>
            <person name="Zhang T."/>
            <person name="Song X."/>
            <person name="Zhang H."/>
            <person name="Dai N."/>
            <person name="Sheng W."/>
            <person name="Hou X."/>
            <person name="Wei L."/>
        </authorList>
    </citation>
    <scope>NUCLEOTIDE SEQUENCE</scope>
    <source>
        <strain evidence="4">K16</strain>
        <tissue evidence="4">Leaf</tissue>
    </source>
</reference>
<protein>
    <submittedName>
        <fullName evidence="4">Agamous-like MADS-box protein</fullName>
    </submittedName>
</protein>
<dbReference type="AlphaFoldDB" id="A0AAE1W6E4"/>
<evidence type="ECO:0000313" key="5">
    <source>
        <dbReference type="Proteomes" id="UP001289374"/>
    </source>
</evidence>
<keyword evidence="5" id="KW-1185">Reference proteome</keyword>
<dbReference type="GO" id="GO:0005634">
    <property type="term" value="C:nucleus"/>
    <property type="evidence" value="ECO:0007669"/>
    <property type="project" value="InterPro"/>
</dbReference>
<dbReference type="Pfam" id="PF01486">
    <property type="entry name" value="K-box"/>
    <property type="match status" value="1"/>
</dbReference>
<dbReference type="InterPro" id="IPR002487">
    <property type="entry name" value="TF_Kbox"/>
</dbReference>
<organism evidence="4 5">
    <name type="scientific">Sesamum angolense</name>
    <dbReference type="NCBI Taxonomy" id="2727404"/>
    <lineage>
        <taxon>Eukaryota</taxon>
        <taxon>Viridiplantae</taxon>
        <taxon>Streptophyta</taxon>
        <taxon>Embryophyta</taxon>
        <taxon>Tracheophyta</taxon>
        <taxon>Spermatophyta</taxon>
        <taxon>Magnoliopsida</taxon>
        <taxon>eudicotyledons</taxon>
        <taxon>Gunneridae</taxon>
        <taxon>Pentapetalae</taxon>
        <taxon>asterids</taxon>
        <taxon>lamiids</taxon>
        <taxon>Lamiales</taxon>
        <taxon>Pedaliaceae</taxon>
        <taxon>Sesamum</taxon>
    </lineage>
</organism>
<evidence type="ECO:0000259" key="3">
    <source>
        <dbReference type="PROSITE" id="PS51297"/>
    </source>
</evidence>
<name>A0AAE1W6E4_9LAMI</name>
<evidence type="ECO:0000256" key="1">
    <source>
        <dbReference type="SAM" id="Coils"/>
    </source>
</evidence>
<dbReference type="GO" id="GO:0003700">
    <property type="term" value="F:DNA-binding transcription factor activity"/>
    <property type="evidence" value="ECO:0007669"/>
    <property type="project" value="InterPro"/>
</dbReference>
<sequence length="250" mass="28757">MANSTSEAKVIFTVHNQIPGSIPSTNSKTWMILLRFTSFHDIFFEKFCTILVRQYTTRPESSKKLVNSHKKNGKQKSADGRGKNRDFSFSTPLFQAVTLVKQYWQREAAMLRQQLQSLQENHRHLMGEELSGLNVRDLQNLENQLEMSLRSVRMRKDQVLIDDIQELNRKVNLIRQENVELHKKANLIHQENTELYKAYGKRDATRADSTSLITNSLSIGDDPHAPTRLQLCQPQQENYETPSSGATKLG</sequence>
<dbReference type="Proteomes" id="UP001289374">
    <property type="component" value="Unassembled WGS sequence"/>
</dbReference>
<feature type="coiled-coil region" evidence="1">
    <location>
        <begin position="101"/>
        <end position="128"/>
    </location>
</feature>
<feature type="domain" description="K-box" evidence="3">
    <location>
        <begin position="101"/>
        <end position="191"/>
    </location>
</feature>
<feature type="region of interest" description="Disordered" evidence="2">
    <location>
        <begin position="61"/>
        <end position="84"/>
    </location>
</feature>
<reference evidence="4" key="2">
    <citation type="journal article" date="2024" name="Plant">
        <title>Genomic evolution and insights into agronomic trait innovations of Sesamum species.</title>
        <authorList>
            <person name="Miao H."/>
            <person name="Wang L."/>
            <person name="Qu L."/>
            <person name="Liu H."/>
            <person name="Sun Y."/>
            <person name="Le M."/>
            <person name="Wang Q."/>
            <person name="Wei S."/>
            <person name="Zheng Y."/>
            <person name="Lin W."/>
            <person name="Duan Y."/>
            <person name="Cao H."/>
            <person name="Xiong S."/>
            <person name="Wang X."/>
            <person name="Wei L."/>
            <person name="Li C."/>
            <person name="Ma Q."/>
            <person name="Ju M."/>
            <person name="Zhao R."/>
            <person name="Li G."/>
            <person name="Mu C."/>
            <person name="Tian Q."/>
            <person name="Mei H."/>
            <person name="Zhang T."/>
            <person name="Gao T."/>
            <person name="Zhang H."/>
        </authorList>
    </citation>
    <scope>NUCLEOTIDE SEQUENCE</scope>
    <source>
        <strain evidence="4">K16</strain>
    </source>
</reference>
<gene>
    <name evidence="4" type="ORF">Sango_2373400</name>
</gene>
<proteinExistence type="predicted"/>
<accession>A0AAE1W6E4</accession>
<comment type="caution">
    <text evidence="4">The sequence shown here is derived from an EMBL/GenBank/DDBJ whole genome shotgun (WGS) entry which is preliminary data.</text>
</comment>
<evidence type="ECO:0000256" key="2">
    <source>
        <dbReference type="SAM" id="MobiDB-lite"/>
    </source>
</evidence>
<dbReference type="EMBL" id="JACGWL010000014">
    <property type="protein sequence ID" value="KAK4387668.1"/>
    <property type="molecule type" value="Genomic_DNA"/>
</dbReference>
<keyword evidence="1" id="KW-0175">Coiled coil</keyword>
<dbReference type="PROSITE" id="PS51297">
    <property type="entry name" value="K_BOX"/>
    <property type="match status" value="1"/>
</dbReference>
<evidence type="ECO:0000313" key="4">
    <source>
        <dbReference type="EMBL" id="KAK4387668.1"/>
    </source>
</evidence>